<dbReference type="RefSeq" id="WP_145897177.1">
    <property type="nucleotide sequence ID" value="NZ_VOBQ01000030.1"/>
</dbReference>
<evidence type="ECO:0000256" key="2">
    <source>
        <dbReference type="SAM" id="SignalP"/>
    </source>
</evidence>
<sequence length="165" mass="17059">MNQICVAAAAAFALAGPAAASTELDGCWKMIDARVERQSGKVDQPASDCIRAYQGATLVTACRGGQEVSVYALTDMTPGTYSFAQTGRQVDGKPSLVPASAGRAAAFLVTGATLHMVLGKAPGASADPIVRTEQRLARRPAKECAALEPFLRPAEPPASKARSQG</sequence>
<evidence type="ECO:0000313" key="3">
    <source>
        <dbReference type="EMBL" id="TWO64905.1"/>
    </source>
</evidence>
<accession>A0A562ZDW6</accession>
<dbReference type="EMBL" id="VOBQ01000030">
    <property type="protein sequence ID" value="TWO64905.1"/>
    <property type="molecule type" value="Genomic_DNA"/>
</dbReference>
<evidence type="ECO:0000256" key="1">
    <source>
        <dbReference type="SAM" id="MobiDB-lite"/>
    </source>
</evidence>
<feature type="signal peptide" evidence="2">
    <location>
        <begin position="1"/>
        <end position="20"/>
    </location>
</feature>
<keyword evidence="4" id="KW-1185">Reference proteome</keyword>
<evidence type="ECO:0008006" key="5">
    <source>
        <dbReference type="Google" id="ProtNLM"/>
    </source>
</evidence>
<proteinExistence type="predicted"/>
<keyword evidence="2" id="KW-0732">Signal</keyword>
<dbReference type="AlphaFoldDB" id="A0A562ZDW6"/>
<organism evidence="3 4">
    <name type="scientific">Caenimonas sedimenti</name>
    <dbReference type="NCBI Taxonomy" id="2596921"/>
    <lineage>
        <taxon>Bacteria</taxon>
        <taxon>Pseudomonadati</taxon>
        <taxon>Pseudomonadota</taxon>
        <taxon>Betaproteobacteria</taxon>
        <taxon>Burkholderiales</taxon>
        <taxon>Comamonadaceae</taxon>
        <taxon>Caenimonas</taxon>
    </lineage>
</organism>
<reference evidence="3 4" key="1">
    <citation type="submission" date="2019-07" db="EMBL/GenBank/DDBJ databases">
        <title>Caenimonas sedimenti sp. nov., isolated from activated sludge.</title>
        <authorList>
            <person name="Xu J."/>
        </authorList>
    </citation>
    <scope>NUCLEOTIDE SEQUENCE [LARGE SCALE GENOMIC DNA]</scope>
    <source>
        <strain evidence="3 4">HX-9-20</strain>
    </source>
</reference>
<name>A0A562ZDW6_9BURK</name>
<feature type="region of interest" description="Disordered" evidence="1">
    <location>
        <begin position="146"/>
        <end position="165"/>
    </location>
</feature>
<evidence type="ECO:0000313" key="4">
    <source>
        <dbReference type="Proteomes" id="UP000318199"/>
    </source>
</evidence>
<dbReference type="Proteomes" id="UP000318199">
    <property type="component" value="Unassembled WGS sequence"/>
</dbReference>
<feature type="chain" id="PRO_5021977089" description="DUF3617 family protein" evidence="2">
    <location>
        <begin position="21"/>
        <end position="165"/>
    </location>
</feature>
<gene>
    <name evidence="3" type="ORF">FN976_27775</name>
</gene>
<comment type="caution">
    <text evidence="3">The sequence shown here is derived from an EMBL/GenBank/DDBJ whole genome shotgun (WGS) entry which is preliminary data.</text>
</comment>
<protein>
    <recommendedName>
        <fullName evidence="5">DUF3617 family protein</fullName>
    </recommendedName>
</protein>